<dbReference type="Proteomes" id="UP001144323">
    <property type="component" value="Unassembled WGS sequence"/>
</dbReference>
<dbReference type="AlphaFoldDB" id="A0A9W6GWW7"/>
<feature type="compositionally biased region" description="Polar residues" evidence="1">
    <location>
        <begin position="414"/>
        <end position="423"/>
    </location>
</feature>
<organism evidence="2 3">
    <name type="scientific">Methylocystis echinoides</name>
    <dbReference type="NCBI Taxonomy" id="29468"/>
    <lineage>
        <taxon>Bacteria</taxon>
        <taxon>Pseudomonadati</taxon>
        <taxon>Pseudomonadota</taxon>
        <taxon>Alphaproteobacteria</taxon>
        <taxon>Hyphomicrobiales</taxon>
        <taxon>Methylocystaceae</taxon>
        <taxon>Methylocystis</taxon>
    </lineage>
</organism>
<name>A0A9W6GWW7_9HYPH</name>
<evidence type="ECO:0000256" key="1">
    <source>
        <dbReference type="SAM" id="MobiDB-lite"/>
    </source>
</evidence>
<reference evidence="2" key="1">
    <citation type="journal article" date="2023" name="Int. J. Syst. Evol. Microbiol.">
        <title>Methylocystis iwaonis sp. nov., a type II methane-oxidizing bacterium from surface soil of a rice paddy field in Japan, and emended description of the genus Methylocystis (ex Whittenbury et al. 1970) Bowman et al. 1993.</title>
        <authorList>
            <person name="Kaise H."/>
            <person name="Sawadogo J.B."/>
            <person name="Alam M.S."/>
            <person name="Ueno C."/>
            <person name="Dianou D."/>
            <person name="Shinjo R."/>
            <person name="Asakawa S."/>
        </authorList>
    </citation>
    <scope>NUCLEOTIDE SEQUENCE</scope>
    <source>
        <strain evidence="2">LMG27198</strain>
    </source>
</reference>
<keyword evidence="3" id="KW-1185">Reference proteome</keyword>
<sequence length="503" mass="55646">MRLLFIVPSTGHKTTAGSRIRYDRLAQDGDCFTVSIQSLVELTSDDLSSCDVCILSKTYALESLAIAQALRSMGKTVGIDLFDDYFTQWDDPRLTRFRRWLALACRACDFALCSTPNMRRVIEHYAPDLAIHVLPDPYPEIDPAALAPILADKLARAQRERVIDVLWFGIGSNPFFPVGLQDLVAWSSSLRALAATGLRPQLTILTNRPALRPERLAQLSRLPIDYRIDFWSLDAEKEALAKALVCFLPVNGQSFSRAKSLNRALTAISAGAQVLSPAFPLYAELDPAIYANATELAQDVAEGRCRIRAENATEIARIVAETSAVASLRRDLFDFLSGLVVQKAQRASTQAARKVALIYGLNQDSRRARRKGGWRAVGRLTFRPSRESLRHPHGLPLRAGARRLDHAADETFSGPRSQRQTCAARTKGQAADAQDRQPELAPYGAKANDLARRNPSHRAGNGSLSPSARRGGAPLSRPVSGFHFSLLRDQCLSKRRRRRRASR</sequence>
<feature type="region of interest" description="Disordered" evidence="1">
    <location>
        <begin position="409"/>
        <end position="480"/>
    </location>
</feature>
<accession>A0A9W6GWW7</accession>
<comment type="caution">
    <text evidence="2">The sequence shown here is derived from an EMBL/GenBank/DDBJ whole genome shotgun (WGS) entry which is preliminary data.</text>
</comment>
<evidence type="ECO:0008006" key="4">
    <source>
        <dbReference type="Google" id="ProtNLM"/>
    </source>
</evidence>
<dbReference type="EMBL" id="BSEC01000001">
    <property type="protein sequence ID" value="GLI94517.1"/>
    <property type="molecule type" value="Genomic_DNA"/>
</dbReference>
<protein>
    <recommendedName>
        <fullName evidence="4">Glycosyltransferase</fullName>
    </recommendedName>
</protein>
<evidence type="ECO:0000313" key="3">
    <source>
        <dbReference type="Proteomes" id="UP001144323"/>
    </source>
</evidence>
<proteinExistence type="predicted"/>
<gene>
    <name evidence="2" type="ORF">LMG27198_35090</name>
</gene>
<dbReference type="RefSeq" id="WP_281804576.1">
    <property type="nucleotide sequence ID" value="NZ_BSEC01000001.1"/>
</dbReference>
<evidence type="ECO:0000313" key="2">
    <source>
        <dbReference type="EMBL" id="GLI94517.1"/>
    </source>
</evidence>